<protein>
    <submittedName>
        <fullName evidence="1">Uncharacterized protein</fullName>
    </submittedName>
</protein>
<dbReference type="InterPro" id="IPR054672">
    <property type="entry name" value="StsA_sacti_RiPP"/>
</dbReference>
<dbReference type="EMBL" id="VIWT01000001">
    <property type="protein sequence ID" value="TWG01435.1"/>
    <property type="molecule type" value="Genomic_DNA"/>
</dbReference>
<evidence type="ECO:0000313" key="2">
    <source>
        <dbReference type="Proteomes" id="UP000317940"/>
    </source>
</evidence>
<gene>
    <name evidence="1" type="ORF">FHX73_115328</name>
</gene>
<sequence length="40" mass="3891">MTNTTWITPAITTTEITAELGCSCRCDSAAGAGAGGGDDA</sequence>
<evidence type="ECO:0000313" key="1">
    <source>
        <dbReference type="EMBL" id="TWG01435.1"/>
    </source>
</evidence>
<keyword evidence="2" id="KW-1185">Reference proteome</keyword>
<accession>A0A561UPZ1</accession>
<dbReference type="NCBIfam" id="NF045558">
    <property type="entry name" value="StsA_sacti_RiPP"/>
    <property type="match status" value="1"/>
</dbReference>
<dbReference type="AlphaFoldDB" id="A0A561UPZ1"/>
<name>A0A561UPZ1_9ACTN</name>
<comment type="caution">
    <text evidence="1">The sequence shown here is derived from an EMBL/GenBank/DDBJ whole genome shotgun (WGS) entry which is preliminary data.</text>
</comment>
<proteinExistence type="predicted"/>
<organism evidence="1 2">
    <name type="scientific">Kitasatospora viridis</name>
    <dbReference type="NCBI Taxonomy" id="281105"/>
    <lineage>
        <taxon>Bacteria</taxon>
        <taxon>Bacillati</taxon>
        <taxon>Actinomycetota</taxon>
        <taxon>Actinomycetes</taxon>
        <taxon>Kitasatosporales</taxon>
        <taxon>Streptomycetaceae</taxon>
        <taxon>Kitasatospora</taxon>
    </lineage>
</organism>
<dbReference type="Proteomes" id="UP000317940">
    <property type="component" value="Unassembled WGS sequence"/>
</dbReference>
<reference evidence="1 2" key="1">
    <citation type="submission" date="2019-06" db="EMBL/GenBank/DDBJ databases">
        <title>Sequencing the genomes of 1000 actinobacteria strains.</title>
        <authorList>
            <person name="Klenk H.-P."/>
        </authorList>
    </citation>
    <scope>NUCLEOTIDE SEQUENCE [LARGE SCALE GENOMIC DNA]</scope>
    <source>
        <strain evidence="1 2">DSM 44826</strain>
    </source>
</reference>
<dbReference type="RefSeq" id="WP_281292705.1">
    <property type="nucleotide sequence ID" value="NZ_BAAAMZ010000007.1"/>
</dbReference>